<dbReference type="EMBL" id="BNCO01000003">
    <property type="protein sequence ID" value="GIL45460.1"/>
    <property type="molecule type" value="Genomic_DNA"/>
</dbReference>
<evidence type="ECO:0000313" key="8">
    <source>
        <dbReference type="EMBL" id="GIL45460.1"/>
    </source>
</evidence>
<feature type="coiled-coil region" evidence="6">
    <location>
        <begin position="11"/>
        <end position="45"/>
    </location>
</feature>
<dbReference type="InterPro" id="IPR017438">
    <property type="entry name" value="ATP-NAD_kinase_N"/>
</dbReference>
<feature type="compositionally biased region" description="Polar residues" evidence="7">
    <location>
        <begin position="385"/>
        <end position="419"/>
    </location>
</feature>
<feature type="compositionally biased region" description="Low complexity" evidence="7">
    <location>
        <begin position="565"/>
        <end position="576"/>
    </location>
</feature>
<evidence type="ECO:0000256" key="6">
    <source>
        <dbReference type="SAM" id="Coils"/>
    </source>
</evidence>
<feature type="region of interest" description="Disordered" evidence="7">
    <location>
        <begin position="317"/>
        <end position="350"/>
    </location>
</feature>
<dbReference type="GO" id="GO:0003951">
    <property type="term" value="F:NAD+ kinase activity"/>
    <property type="evidence" value="ECO:0007669"/>
    <property type="project" value="InterPro"/>
</dbReference>
<feature type="compositionally biased region" description="Low complexity" evidence="7">
    <location>
        <begin position="233"/>
        <end position="247"/>
    </location>
</feature>
<feature type="region of interest" description="Disordered" evidence="7">
    <location>
        <begin position="166"/>
        <end position="195"/>
    </location>
</feature>
<keyword evidence="4" id="KW-0521">NADP</keyword>
<dbReference type="Gene3D" id="2.60.200.30">
    <property type="entry name" value="Probable inorganic polyphosphate/atp-NAD kinase, domain 2"/>
    <property type="match status" value="1"/>
</dbReference>
<comment type="similarity">
    <text evidence="1">Belongs to the NAD kinase family.</text>
</comment>
<feature type="compositionally biased region" description="Low complexity" evidence="7">
    <location>
        <begin position="480"/>
        <end position="491"/>
    </location>
</feature>
<accession>A0A8J4APW4</accession>
<evidence type="ECO:0000256" key="2">
    <source>
        <dbReference type="ARBA" id="ARBA00022679"/>
    </source>
</evidence>
<dbReference type="Pfam" id="PF20143">
    <property type="entry name" value="NAD_kinase_C"/>
    <property type="match status" value="1"/>
</dbReference>
<dbReference type="HAMAP" id="MF_00361">
    <property type="entry name" value="NAD_kinase"/>
    <property type="match status" value="1"/>
</dbReference>
<dbReference type="GO" id="GO:0019674">
    <property type="term" value="P:NAD+ metabolic process"/>
    <property type="evidence" value="ECO:0007669"/>
    <property type="project" value="InterPro"/>
</dbReference>
<dbReference type="InterPro" id="IPR002504">
    <property type="entry name" value="NADK"/>
</dbReference>
<dbReference type="Proteomes" id="UP000747399">
    <property type="component" value="Unassembled WGS sequence"/>
</dbReference>
<keyword evidence="2" id="KW-0808">Transferase</keyword>
<feature type="compositionally biased region" description="Polar residues" evidence="7">
    <location>
        <begin position="333"/>
        <end position="344"/>
    </location>
</feature>
<evidence type="ECO:0000256" key="5">
    <source>
        <dbReference type="ARBA" id="ARBA00023027"/>
    </source>
</evidence>
<dbReference type="Pfam" id="PF01513">
    <property type="entry name" value="NAD_kinase"/>
    <property type="match status" value="1"/>
</dbReference>
<feature type="compositionally biased region" description="Low complexity" evidence="7">
    <location>
        <begin position="607"/>
        <end position="619"/>
    </location>
</feature>
<keyword evidence="6" id="KW-0175">Coiled coil</keyword>
<dbReference type="GO" id="GO:0006741">
    <property type="term" value="P:NADP+ biosynthetic process"/>
    <property type="evidence" value="ECO:0007669"/>
    <property type="project" value="InterPro"/>
</dbReference>
<protein>
    <recommendedName>
        <fullName evidence="10">NAD(+) kinase</fullName>
    </recommendedName>
</protein>
<evidence type="ECO:0008006" key="10">
    <source>
        <dbReference type="Google" id="ProtNLM"/>
    </source>
</evidence>
<feature type="compositionally biased region" description="Low complexity" evidence="7">
    <location>
        <begin position="317"/>
        <end position="332"/>
    </location>
</feature>
<organism evidence="8 9">
    <name type="scientific">Volvox africanus</name>
    <dbReference type="NCBI Taxonomy" id="51714"/>
    <lineage>
        <taxon>Eukaryota</taxon>
        <taxon>Viridiplantae</taxon>
        <taxon>Chlorophyta</taxon>
        <taxon>core chlorophytes</taxon>
        <taxon>Chlorophyceae</taxon>
        <taxon>CS clade</taxon>
        <taxon>Chlamydomonadales</taxon>
        <taxon>Volvocaceae</taxon>
        <taxon>Volvox</taxon>
    </lineage>
</organism>
<feature type="region of interest" description="Disordered" evidence="7">
    <location>
        <begin position="475"/>
        <end position="495"/>
    </location>
</feature>
<dbReference type="FunFam" id="2.60.200.30:FF:000006">
    <property type="entry name" value="probable NAD kinase 1"/>
    <property type="match status" value="1"/>
</dbReference>
<keyword evidence="5" id="KW-0520">NAD</keyword>
<feature type="region of interest" description="Disordered" evidence="7">
    <location>
        <begin position="226"/>
        <end position="255"/>
    </location>
</feature>
<evidence type="ECO:0000256" key="7">
    <source>
        <dbReference type="SAM" id="MobiDB-lite"/>
    </source>
</evidence>
<reference evidence="8" key="1">
    <citation type="journal article" date="2021" name="Proc. Natl. Acad. Sci. U.S.A.">
        <title>Three genomes in the algal genus Volvox reveal the fate of a haploid sex-determining region after a transition to homothallism.</title>
        <authorList>
            <person name="Yamamoto K."/>
            <person name="Hamaji T."/>
            <person name="Kawai-Toyooka H."/>
            <person name="Matsuzaki R."/>
            <person name="Takahashi F."/>
            <person name="Nishimura Y."/>
            <person name="Kawachi M."/>
            <person name="Noguchi H."/>
            <person name="Minakuchi Y."/>
            <person name="Umen J.G."/>
            <person name="Toyoda A."/>
            <person name="Nozaki H."/>
        </authorList>
    </citation>
    <scope>NUCLEOTIDE SEQUENCE</scope>
    <source>
        <strain evidence="8">NIES-3780</strain>
    </source>
</reference>
<keyword evidence="9" id="KW-1185">Reference proteome</keyword>
<comment type="caution">
    <text evidence="8">The sequence shown here is derived from an EMBL/GenBank/DDBJ whole genome shotgun (WGS) entry which is preliminary data.</text>
</comment>
<feature type="region of interest" description="Disordered" evidence="7">
    <location>
        <begin position="565"/>
        <end position="633"/>
    </location>
</feature>
<evidence type="ECO:0000256" key="3">
    <source>
        <dbReference type="ARBA" id="ARBA00022777"/>
    </source>
</evidence>
<evidence type="ECO:0000313" key="9">
    <source>
        <dbReference type="Proteomes" id="UP000747399"/>
    </source>
</evidence>
<evidence type="ECO:0000256" key="4">
    <source>
        <dbReference type="ARBA" id="ARBA00022857"/>
    </source>
</evidence>
<gene>
    <name evidence="8" type="ORF">Vafri_2698</name>
</gene>
<feature type="region of interest" description="Disordered" evidence="7">
    <location>
        <begin position="376"/>
        <end position="462"/>
    </location>
</feature>
<keyword evidence="3" id="KW-0418">Kinase</keyword>
<feature type="compositionally biased region" description="Basic and acidic residues" evidence="7">
    <location>
        <begin position="421"/>
        <end position="435"/>
    </location>
</feature>
<sequence length="1340" mass="137403">MDLEDKAKATLQELLDVVKGYRDAAERSEREASRARVECEAWRSRAQEERHRNVRLHRMLATATCAPLQFNIRSQRWGARLGINTDGAAYHFGSMLAVTIAALTSPATQRLEGNESALADNGLSPVSPSTAVAAATAAASAAAMSVVTAVFARSSLQEAISMQGTSSSAFTVPGPGPGPSPGPGGLGPGSLHGAGAWERQSGRRLSPGQQLLGAWDSGDMEACPGPAAGAGVNSTKNTSCSSLSSMGTGTGGSIRGHSRAGFKLVLRGGNGEPASLRQLTTYGAMFPFPAGNKAGISSGSGTGKVHESYSACELVGSGTSSMGTSGRGLTSSRNLQTAGPSVKTTIGGGYGDGGGSDTLCTRAHSVSSAALEAQLPMSLPGPANSEKTTSLSSTPTSRGSATASISSDAETGSTLQGSAVQERESDCHPSQEQKQHQGQRPTQTPTERNAGLETAQGCGTWGPTVAERDLVAIAPATSDPGPGQQPEPGEGTDPQAVANTVSTAVDALAAMAPSSNKPPATSAVAALPHAVPITSPPYLSDTAAARAASLVAQLAPELALGRSASASGFSASGPSSVPLQSVRSDPPSLYQHHLRAPRGPLNTLTELPSPLQIQQQPIPGSTPPRQSQQQAFPLPLGSGAVGRTQSVNYARSPLQVAAQVAAVVPRRETGPAVLLPHAMAAAVAAAAAQEELSWHADSLHKQRTKLQDDLASIQQSSNLIRCNRATCNLAPGSPRHSPSLASPPRTGSAGAAAMAAAAAAAPLARWEVPLLPPHGSSTVLPPFGIAAAQDVTGAWEHELSAGGEVYGPPLRLSSSPFPTASSHPAADVTAALGLDAPAACALPPTDAGSGTQVAITSPPTVSLEAGPPSPPVPPELIKMPPPMAPSAPSHQQPIATSIAAVTAAPIPDGRNGAPADTAASGRDGVPSCPTCQAMSPEPAFVALYWVTPPVAALVVAKPSPGVRPTFERVLAWLHQRGVVTYVEPSILRDWPGLSCQPQRLQSPRLRHGVLPSLLVPDVGVAAGGAELSDAGPGWEDGDLEEEDSGIMPGCDTGVPMLRSWPADEGDDCHSQMVPPGVAAAVDFVVVLGGDGTVLWTCHIFGNQSVPPVVPFNLGSLGFLTPFDPANAEEVLRHIMEGGFPIMLRHRLHCHIVRAAEVQCAQGTEPAGAAGAGSGGCGESREWVVLNEVVIDRGISSFLTNLECYCDGSFVTHVQGDGLIVATPTGSTAYNLAAGGSMVHPQVPGILFTPICPHSLSFRPLVFPDHVSLCVQVPGNSRAQMWCSFDGKDRQALNAGDAMVIRMSAWPVPTVCSKDASRDWFSGVREGLHWNMRRLQAGAGQ</sequence>
<dbReference type="PANTHER" id="PTHR20275">
    <property type="entry name" value="NAD KINASE"/>
    <property type="match status" value="1"/>
</dbReference>
<feature type="compositionally biased region" description="Polar residues" evidence="7">
    <location>
        <begin position="436"/>
        <end position="447"/>
    </location>
</feature>
<dbReference type="Gene3D" id="3.40.50.10330">
    <property type="entry name" value="Probable inorganic polyphosphate/atp-NAD kinase, domain 1"/>
    <property type="match status" value="1"/>
</dbReference>
<proteinExistence type="inferred from homology"/>
<dbReference type="InterPro" id="IPR016064">
    <property type="entry name" value="NAD/diacylglycerol_kinase_sf"/>
</dbReference>
<dbReference type="InterPro" id="IPR017437">
    <property type="entry name" value="ATP-NAD_kinase_PpnK-typ_C"/>
</dbReference>
<dbReference type="PANTHER" id="PTHR20275:SF0">
    <property type="entry name" value="NAD KINASE"/>
    <property type="match status" value="1"/>
</dbReference>
<name>A0A8J4APW4_9CHLO</name>
<feature type="compositionally biased region" description="Gly residues" evidence="7">
    <location>
        <begin position="183"/>
        <end position="192"/>
    </location>
</feature>
<dbReference type="SUPFAM" id="SSF111331">
    <property type="entry name" value="NAD kinase/diacylglycerol kinase-like"/>
    <property type="match status" value="1"/>
</dbReference>
<evidence type="ECO:0000256" key="1">
    <source>
        <dbReference type="ARBA" id="ARBA00010995"/>
    </source>
</evidence>